<dbReference type="InterPro" id="IPR043128">
    <property type="entry name" value="Rev_trsase/Diguanyl_cyclase"/>
</dbReference>
<evidence type="ECO:0000256" key="2">
    <source>
        <dbReference type="ARBA" id="ARBA00022763"/>
    </source>
</evidence>
<dbReference type="InterPro" id="IPR001126">
    <property type="entry name" value="UmuC"/>
</dbReference>
<evidence type="ECO:0000256" key="4">
    <source>
        <dbReference type="ARBA" id="ARBA00023204"/>
    </source>
</evidence>
<comment type="function">
    <text evidence="6">Poorly processive, error-prone DNA polymerase involved in untargeted mutagenesis. Copies undamaged DNA at stalled replication forks, which arise in vivo from mismatched or misaligned primer ends. These misaligned primers can be extended by PolIV. Exhibits no 3'-5' exonuclease (proofreading) activity. May be involved in translesional synthesis, in conjunction with the beta clamp from PolIII.</text>
</comment>
<organism evidence="8 9">
    <name type="scientific">Microbacterium amylolyticum</name>
    <dbReference type="NCBI Taxonomy" id="936337"/>
    <lineage>
        <taxon>Bacteria</taxon>
        <taxon>Bacillati</taxon>
        <taxon>Actinomycetota</taxon>
        <taxon>Actinomycetes</taxon>
        <taxon>Micrococcales</taxon>
        <taxon>Microbacteriaceae</taxon>
        <taxon>Microbacterium</taxon>
    </lineage>
</organism>
<sequence length="431" mass="47090">MGSSPDVIALVDCVSFYANAERVFDPSIATRPTVVLSNNDGCVVAADPLAKAMDPDIMGKPWFQIEAWCRAAGVAARSSNYELYGSLSGRVAEILGRFSAWQEVYSIDESFIRLRGTPAEVEAIGQEIRATVLRLTGIPVRVSIAPTKTLAKVAALGIKKVPAMNGVLDLRRYESDQLDRILDSIPVTDLWGVAGRTGKKLAAMGIHTARELRDSNPMWIRKRFSVVMQRTVLELRGTRCIDLETQPVTAKDQLIYSRSFSVKITDADVLDQVISIYAQRVSARLRAQKSLAGHLSAWVSTGWADERSVAHTGHVNVPLATPSDDPIALTKAAGRLLPKCFPVDGIRYARAGVVLTDLRDVDGTMPLSLFREEFEGRGIGRALDDITRKLGRDAVGVGLGGIKKPPGWEMKRAMLSKRAMTHWDELPVAVS</sequence>
<evidence type="ECO:0000313" key="8">
    <source>
        <dbReference type="EMBL" id="MBP2437890.1"/>
    </source>
</evidence>
<dbReference type="PANTHER" id="PTHR11076">
    <property type="entry name" value="DNA REPAIR POLYMERASE UMUC / TRANSFERASE FAMILY MEMBER"/>
    <property type="match status" value="1"/>
</dbReference>
<dbReference type="InterPro" id="IPR050116">
    <property type="entry name" value="DNA_polymerase-Y"/>
</dbReference>
<comment type="similarity">
    <text evidence="1">Belongs to the DNA polymerase type-Y family.</text>
</comment>
<dbReference type="InterPro" id="IPR043502">
    <property type="entry name" value="DNA/RNA_pol_sf"/>
</dbReference>
<evidence type="ECO:0000256" key="6">
    <source>
        <dbReference type="ARBA" id="ARBA00025589"/>
    </source>
</evidence>
<protein>
    <submittedName>
        <fullName evidence="8">DNA polymerase V</fullName>
    </submittedName>
</protein>
<gene>
    <name evidence="8" type="ORF">JOF34_002534</name>
</gene>
<dbReference type="InterPro" id="IPR025188">
    <property type="entry name" value="DUF4113"/>
</dbReference>
<dbReference type="Proteomes" id="UP001519362">
    <property type="component" value="Unassembled WGS sequence"/>
</dbReference>
<evidence type="ECO:0000256" key="5">
    <source>
        <dbReference type="ARBA" id="ARBA00023236"/>
    </source>
</evidence>
<dbReference type="PANTHER" id="PTHR11076:SF34">
    <property type="entry name" value="PROTEIN UMUC"/>
    <property type="match status" value="1"/>
</dbReference>
<dbReference type="Pfam" id="PF00817">
    <property type="entry name" value="IMS"/>
    <property type="match status" value="1"/>
</dbReference>
<dbReference type="Gene3D" id="3.30.70.270">
    <property type="match status" value="1"/>
</dbReference>
<dbReference type="EMBL" id="JAGIOL010000002">
    <property type="protein sequence ID" value="MBP2437890.1"/>
    <property type="molecule type" value="Genomic_DNA"/>
</dbReference>
<feature type="domain" description="UmuC" evidence="7">
    <location>
        <begin position="8"/>
        <end position="194"/>
    </location>
</feature>
<keyword evidence="9" id="KW-1185">Reference proteome</keyword>
<accession>A0ABS4ZKS1</accession>
<keyword evidence="5" id="KW-0742">SOS response</keyword>
<keyword evidence="2" id="KW-0227">DNA damage</keyword>
<keyword evidence="3" id="KW-0741">SOS mutagenesis</keyword>
<evidence type="ECO:0000259" key="7">
    <source>
        <dbReference type="PROSITE" id="PS50173"/>
    </source>
</evidence>
<evidence type="ECO:0000313" key="9">
    <source>
        <dbReference type="Proteomes" id="UP001519362"/>
    </source>
</evidence>
<dbReference type="CDD" id="cd01700">
    <property type="entry name" value="PolY_Pol_V_umuC"/>
    <property type="match status" value="1"/>
</dbReference>
<comment type="caution">
    <text evidence="8">The sequence shown here is derived from an EMBL/GenBank/DDBJ whole genome shotgun (WGS) entry which is preliminary data.</text>
</comment>
<proteinExistence type="inferred from homology"/>
<dbReference type="Gene3D" id="3.40.1170.60">
    <property type="match status" value="1"/>
</dbReference>
<dbReference type="PROSITE" id="PS50173">
    <property type="entry name" value="UMUC"/>
    <property type="match status" value="1"/>
</dbReference>
<dbReference type="InterPro" id="IPR017961">
    <property type="entry name" value="DNA_pol_Y-fam_little_finger"/>
</dbReference>
<reference evidence="8 9" key="1">
    <citation type="submission" date="2021-03" db="EMBL/GenBank/DDBJ databases">
        <title>Sequencing the genomes of 1000 actinobacteria strains.</title>
        <authorList>
            <person name="Klenk H.-P."/>
        </authorList>
    </citation>
    <scope>NUCLEOTIDE SEQUENCE [LARGE SCALE GENOMIC DNA]</scope>
    <source>
        <strain evidence="8 9">DSM 24221</strain>
    </source>
</reference>
<dbReference type="SUPFAM" id="SSF56672">
    <property type="entry name" value="DNA/RNA polymerases"/>
    <property type="match status" value="1"/>
</dbReference>
<dbReference type="Pfam" id="PF11799">
    <property type="entry name" value="IMS_C"/>
    <property type="match status" value="1"/>
</dbReference>
<name>A0ABS4ZKS1_9MICO</name>
<dbReference type="RefSeq" id="WP_165137965.1">
    <property type="nucleotide sequence ID" value="NZ_CP049254.1"/>
</dbReference>
<keyword evidence="4" id="KW-0234">DNA repair</keyword>
<dbReference type="Pfam" id="PF13438">
    <property type="entry name" value="DUF4113"/>
    <property type="match status" value="1"/>
</dbReference>
<dbReference type="Gene3D" id="1.10.150.20">
    <property type="entry name" value="5' to 3' exonuclease, C-terminal subdomain"/>
    <property type="match status" value="1"/>
</dbReference>
<evidence type="ECO:0000256" key="3">
    <source>
        <dbReference type="ARBA" id="ARBA00023199"/>
    </source>
</evidence>
<evidence type="ECO:0000256" key="1">
    <source>
        <dbReference type="ARBA" id="ARBA00010945"/>
    </source>
</evidence>